<gene>
    <name evidence="2" type="ORF">Glove_64g96</name>
</gene>
<accession>A0A397JM45</accession>
<dbReference type="InterPro" id="IPR041698">
    <property type="entry name" value="Methyltransf_25"/>
</dbReference>
<dbReference type="AlphaFoldDB" id="A0A397JM45"/>
<reference evidence="2 3" key="1">
    <citation type="submission" date="2018-08" db="EMBL/GenBank/DDBJ databases">
        <title>Genome and evolution of the arbuscular mycorrhizal fungus Diversispora epigaea (formerly Glomus versiforme) and its bacterial endosymbionts.</title>
        <authorList>
            <person name="Sun X."/>
            <person name="Fei Z."/>
            <person name="Harrison M."/>
        </authorList>
    </citation>
    <scope>NUCLEOTIDE SEQUENCE [LARGE SCALE GENOMIC DNA]</scope>
    <source>
        <strain evidence="2 3">IT104</strain>
    </source>
</reference>
<comment type="caution">
    <text evidence="2">The sequence shown here is derived from an EMBL/GenBank/DDBJ whole genome shotgun (WGS) entry which is preliminary data.</text>
</comment>
<dbReference type="PANTHER" id="PTHR43591:SF24">
    <property type="entry name" value="2-METHOXY-6-POLYPRENYL-1,4-BENZOQUINOL METHYLASE, MITOCHONDRIAL"/>
    <property type="match status" value="1"/>
</dbReference>
<organism evidence="2 3">
    <name type="scientific">Diversispora epigaea</name>
    <dbReference type="NCBI Taxonomy" id="1348612"/>
    <lineage>
        <taxon>Eukaryota</taxon>
        <taxon>Fungi</taxon>
        <taxon>Fungi incertae sedis</taxon>
        <taxon>Mucoromycota</taxon>
        <taxon>Glomeromycotina</taxon>
        <taxon>Glomeromycetes</taxon>
        <taxon>Diversisporales</taxon>
        <taxon>Diversisporaceae</taxon>
        <taxon>Diversispora</taxon>
    </lineage>
</organism>
<name>A0A397JM45_9GLOM</name>
<evidence type="ECO:0000259" key="1">
    <source>
        <dbReference type="Pfam" id="PF13649"/>
    </source>
</evidence>
<dbReference type="SUPFAM" id="SSF53335">
    <property type="entry name" value="S-adenosyl-L-methionine-dependent methyltransferases"/>
    <property type="match status" value="1"/>
</dbReference>
<dbReference type="Proteomes" id="UP000266861">
    <property type="component" value="Unassembled WGS sequence"/>
</dbReference>
<sequence>MENENSKEEIDECILDSFRYNEGRRFHNTIDAKYFFPNDIEESDRLQEEHYLFQHAWKGNFSSPVQSTLNQPGATVLDVGCGPGSWVIDMAHTFSSAIFIGLDISPMFPSDQEKPNNASFLQSNLLDGLPFPDDTFNFIHQSGIATALEESQWKDEVISELIRVTKPGGWIEFMEIDGSDGIELLSPNYCNLFNSAYNFFIKQNININICPVIKSILKDNKQIKNIKHEVCAIRIGQWGGRLGELMTVNIMSVYLAFKPSLSQFMGVTHEEFDKILRLARLEINSNKFFWKLSRICAQKK</sequence>
<dbReference type="GO" id="GO:0008168">
    <property type="term" value="F:methyltransferase activity"/>
    <property type="evidence" value="ECO:0007669"/>
    <property type="project" value="TreeGrafter"/>
</dbReference>
<proteinExistence type="predicted"/>
<evidence type="ECO:0000313" key="2">
    <source>
        <dbReference type="EMBL" id="RHZ85570.1"/>
    </source>
</evidence>
<dbReference type="EMBL" id="PQFF01000061">
    <property type="protein sequence ID" value="RHZ85570.1"/>
    <property type="molecule type" value="Genomic_DNA"/>
</dbReference>
<dbReference type="Pfam" id="PF13649">
    <property type="entry name" value="Methyltransf_25"/>
    <property type="match status" value="1"/>
</dbReference>
<dbReference type="STRING" id="1348612.A0A397JM45"/>
<dbReference type="InterPro" id="IPR029063">
    <property type="entry name" value="SAM-dependent_MTases_sf"/>
</dbReference>
<keyword evidence="3" id="KW-1185">Reference proteome</keyword>
<protein>
    <recommendedName>
        <fullName evidence="1">Methyltransferase domain-containing protein</fullName>
    </recommendedName>
</protein>
<evidence type="ECO:0000313" key="3">
    <source>
        <dbReference type="Proteomes" id="UP000266861"/>
    </source>
</evidence>
<dbReference type="PANTHER" id="PTHR43591">
    <property type="entry name" value="METHYLTRANSFERASE"/>
    <property type="match status" value="1"/>
</dbReference>
<feature type="domain" description="Methyltransferase" evidence="1">
    <location>
        <begin position="76"/>
        <end position="169"/>
    </location>
</feature>
<dbReference type="CDD" id="cd02440">
    <property type="entry name" value="AdoMet_MTases"/>
    <property type="match status" value="1"/>
</dbReference>
<dbReference type="Gene3D" id="3.40.50.150">
    <property type="entry name" value="Vaccinia Virus protein VP39"/>
    <property type="match status" value="1"/>
</dbReference>
<dbReference type="OrthoDB" id="2013972at2759"/>